<protein>
    <submittedName>
        <fullName evidence="1">Uncharacterized protein</fullName>
    </submittedName>
</protein>
<name>A0ACC2NCH7_9HYME</name>
<accession>A0ACC2NCH7</accession>
<gene>
    <name evidence="1" type="ORF">QAD02_000119</name>
</gene>
<keyword evidence="2" id="KW-1185">Reference proteome</keyword>
<evidence type="ECO:0000313" key="2">
    <source>
        <dbReference type="Proteomes" id="UP001239111"/>
    </source>
</evidence>
<dbReference type="Proteomes" id="UP001239111">
    <property type="component" value="Chromosome 3"/>
</dbReference>
<reference evidence="1" key="1">
    <citation type="submission" date="2023-04" db="EMBL/GenBank/DDBJ databases">
        <title>A chromosome-level genome assembly of the parasitoid wasp Eretmocerus hayati.</title>
        <authorList>
            <person name="Zhong Y."/>
            <person name="Liu S."/>
            <person name="Liu Y."/>
        </authorList>
    </citation>
    <scope>NUCLEOTIDE SEQUENCE</scope>
    <source>
        <strain evidence="1">ZJU_SS_LIU_2023</strain>
    </source>
</reference>
<organism evidence="1 2">
    <name type="scientific">Eretmocerus hayati</name>
    <dbReference type="NCBI Taxonomy" id="131215"/>
    <lineage>
        <taxon>Eukaryota</taxon>
        <taxon>Metazoa</taxon>
        <taxon>Ecdysozoa</taxon>
        <taxon>Arthropoda</taxon>
        <taxon>Hexapoda</taxon>
        <taxon>Insecta</taxon>
        <taxon>Pterygota</taxon>
        <taxon>Neoptera</taxon>
        <taxon>Endopterygota</taxon>
        <taxon>Hymenoptera</taxon>
        <taxon>Apocrita</taxon>
        <taxon>Proctotrupomorpha</taxon>
        <taxon>Chalcidoidea</taxon>
        <taxon>Aphelinidae</taxon>
        <taxon>Aphelininae</taxon>
        <taxon>Eretmocerus</taxon>
    </lineage>
</organism>
<dbReference type="EMBL" id="CM056743">
    <property type="protein sequence ID" value="KAJ8668860.1"/>
    <property type="molecule type" value="Genomic_DNA"/>
</dbReference>
<comment type="caution">
    <text evidence="1">The sequence shown here is derived from an EMBL/GenBank/DDBJ whole genome shotgun (WGS) entry which is preliminary data.</text>
</comment>
<proteinExistence type="predicted"/>
<sequence length="105" mass="12593">MMYQKGALVVRIKQTAAETFCLFRYLPLMIADLVKEKNEHWDYLIWMRQVFDILMAPRFVESDALGLEYMVEHFLDLLIKLYNETIPKLHHLVHYMRMMLDNGPS</sequence>
<evidence type="ECO:0000313" key="1">
    <source>
        <dbReference type="EMBL" id="KAJ8668860.1"/>
    </source>
</evidence>